<dbReference type="EMBL" id="PDUG01000005">
    <property type="protein sequence ID" value="PIC23721.1"/>
    <property type="molecule type" value="Genomic_DNA"/>
</dbReference>
<comment type="subcellular location">
    <subcellularLocation>
        <location evidence="1">Membrane</location>
    </subcellularLocation>
</comment>
<feature type="transmembrane region" description="Helical" evidence="6">
    <location>
        <begin position="462"/>
        <end position="486"/>
    </location>
</feature>
<organism evidence="8 9">
    <name type="scientific">Caenorhabditis nigoni</name>
    <dbReference type="NCBI Taxonomy" id="1611254"/>
    <lineage>
        <taxon>Eukaryota</taxon>
        <taxon>Metazoa</taxon>
        <taxon>Ecdysozoa</taxon>
        <taxon>Nematoda</taxon>
        <taxon>Chromadorea</taxon>
        <taxon>Rhabditida</taxon>
        <taxon>Rhabditina</taxon>
        <taxon>Rhabditomorpha</taxon>
        <taxon>Rhabditoidea</taxon>
        <taxon>Rhabditidae</taxon>
        <taxon>Peloderinae</taxon>
        <taxon>Caenorhabditis</taxon>
    </lineage>
</organism>
<dbReference type="PANTHER" id="PTHR22751:SF54">
    <property type="entry name" value="G-PROTEIN COUPLED RECEPTORS FAMILY 1 PROFILE DOMAIN-CONTAINING PROTEIN"/>
    <property type="match status" value="1"/>
</dbReference>
<evidence type="ECO:0000259" key="7">
    <source>
        <dbReference type="PROSITE" id="PS50262"/>
    </source>
</evidence>
<dbReference type="AlphaFoldDB" id="A0A2G5T9E9"/>
<evidence type="ECO:0000313" key="8">
    <source>
        <dbReference type="EMBL" id="PIC23721.1"/>
    </source>
</evidence>
<feature type="transmembrane region" description="Helical" evidence="6">
    <location>
        <begin position="396"/>
        <end position="421"/>
    </location>
</feature>
<evidence type="ECO:0000256" key="3">
    <source>
        <dbReference type="ARBA" id="ARBA00022989"/>
    </source>
</evidence>
<feature type="transmembrane region" description="Helical" evidence="6">
    <location>
        <begin position="218"/>
        <end position="244"/>
    </location>
</feature>
<evidence type="ECO:0000256" key="4">
    <source>
        <dbReference type="ARBA" id="ARBA00023136"/>
    </source>
</evidence>
<keyword evidence="4 6" id="KW-0472">Membrane</keyword>
<dbReference type="Gene3D" id="1.20.1070.10">
    <property type="entry name" value="Rhodopsin 7-helix transmembrane proteins"/>
    <property type="match status" value="2"/>
</dbReference>
<dbReference type="STRING" id="1611254.A0A2G5T9E9"/>
<feature type="transmembrane region" description="Helical" evidence="6">
    <location>
        <begin position="98"/>
        <end position="119"/>
    </location>
</feature>
<feature type="compositionally biased region" description="Basic and acidic residues" evidence="5">
    <location>
        <begin position="310"/>
        <end position="322"/>
    </location>
</feature>
<keyword evidence="9" id="KW-1185">Reference proteome</keyword>
<dbReference type="PANTHER" id="PTHR22751">
    <property type="entry name" value="G-PROTEIN COUPLED RECEPTOR-RELATED"/>
    <property type="match status" value="1"/>
</dbReference>
<feature type="domain" description="G-protein coupled receptors family 1 profile" evidence="7">
    <location>
        <begin position="366"/>
        <end position="572"/>
    </location>
</feature>
<dbReference type="Proteomes" id="UP000230233">
    <property type="component" value="Chromosome V"/>
</dbReference>
<dbReference type="GO" id="GO:0016020">
    <property type="term" value="C:membrane"/>
    <property type="evidence" value="ECO:0007669"/>
    <property type="project" value="UniProtKB-SubCell"/>
</dbReference>
<dbReference type="OrthoDB" id="5860171at2759"/>
<dbReference type="InterPro" id="IPR019427">
    <property type="entry name" value="7TM_GPCR_serpentine_rcpt_Srw"/>
</dbReference>
<accession>A0A2G5T9E9</accession>
<comment type="caution">
    <text evidence="8">The sequence shown here is derived from an EMBL/GenBank/DDBJ whole genome shotgun (WGS) entry which is preliminary data.</text>
</comment>
<feature type="transmembrane region" description="Helical" evidence="6">
    <location>
        <begin position="164"/>
        <end position="188"/>
    </location>
</feature>
<evidence type="ECO:0000256" key="2">
    <source>
        <dbReference type="ARBA" id="ARBA00022692"/>
    </source>
</evidence>
<gene>
    <name evidence="8" type="primary">Cnig_chr_V.g17322</name>
    <name evidence="8" type="ORF">B9Z55_017322</name>
</gene>
<reference evidence="9" key="1">
    <citation type="submission" date="2017-10" db="EMBL/GenBank/DDBJ databases">
        <title>Rapid genome shrinkage in a self-fertile nematode reveals novel sperm competition proteins.</title>
        <authorList>
            <person name="Yin D."/>
            <person name="Schwarz E.M."/>
            <person name="Thomas C.G."/>
            <person name="Felde R.L."/>
            <person name="Korf I.F."/>
            <person name="Cutter A.D."/>
            <person name="Schartner C.M."/>
            <person name="Ralston E.J."/>
            <person name="Meyer B.J."/>
            <person name="Haag E.S."/>
        </authorList>
    </citation>
    <scope>NUCLEOTIDE SEQUENCE [LARGE SCALE GENOMIC DNA]</scope>
    <source>
        <strain evidence="9">JU1422</strain>
    </source>
</reference>
<dbReference type="GO" id="GO:0008528">
    <property type="term" value="F:G protein-coupled peptide receptor activity"/>
    <property type="evidence" value="ECO:0007669"/>
    <property type="project" value="InterPro"/>
</dbReference>
<feature type="transmembrane region" description="Helical" evidence="6">
    <location>
        <begin position="256"/>
        <end position="278"/>
    </location>
</feature>
<feature type="transmembrane region" description="Helical" evidence="6">
    <location>
        <begin position="515"/>
        <end position="535"/>
    </location>
</feature>
<protein>
    <recommendedName>
        <fullName evidence="7">G-protein coupled receptors family 1 profile domain-containing protein</fullName>
    </recommendedName>
</protein>
<evidence type="ECO:0000256" key="1">
    <source>
        <dbReference type="ARBA" id="ARBA00004370"/>
    </source>
</evidence>
<dbReference type="InterPro" id="IPR017452">
    <property type="entry name" value="GPCR_Rhodpsn_7TM"/>
</dbReference>
<evidence type="ECO:0000313" key="9">
    <source>
        <dbReference type="Proteomes" id="UP000230233"/>
    </source>
</evidence>
<feature type="transmembrane region" description="Helical" evidence="6">
    <location>
        <begin position="7"/>
        <end position="26"/>
    </location>
</feature>
<evidence type="ECO:0000256" key="5">
    <source>
        <dbReference type="SAM" id="MobiDB-lite"/>
    </source>
</evidence>
<evidence type="ECO:0000256" key="6">
    <source>
        <dbReference type="SAM" id="Phobius"/>
    </source>
</evidence>
<feature type="region of interest" description="Disordered" evidence="5">
    <location>
        <begin position="310"/>
        <end position="333"/>
    </location>
</feature>
<keyword evidence="3 6" id="KW-1133">Transmembrane helix</keyword>
<sequence>MRTIGINVFLIGIAISDFFVMSILTYQHLLIFLQQGIPLECIPPSNPIIQQFNFYLAFIKDDFRRLSTYLGLLMAFVRFLIMKNALNPNFEFLSKPRFSLKSILISFSCSSLLSSYYFARVKFVELPKKWIPAPYCGYSPNYSTPEFTFLKSDNFFSATSLFEIMVMFDGILKIVPAVLLPILAILLLRELKLAEDSRRKISVARATRNNSKDHTSKLVICMTISSIIAEGPTGVAVFIQGLATNHSGLLSIINDIISILLIFVTLNATTHFIICVGISKQYRNAVRKLLGYEKPTKAFRKIGTEKADPENWYRKTGSEKPDQNTGSGKTDPANWKLENSAPYGYLFTIFDFWTPAIADDARRCRTWFAFLMALLRYLILRSDLNPKLGDISKPKVVLKIMMVPFVISTCMSIFFWGRFIFVEGSLWFPPDGCTNYPSGYSQMTFISKVGYGLYYYSLPLRIFNLVDGILKLIPTLMFPLLTFLLIHELRRTKNSIKMSQGIKQEDSKGDHTTKLVVMMTISFMTAESPFGIIYFMEGVITEPPGFISIIQRSKFLFETFVIINATSHFLVCLLVSSPYRKAVKEMFCKAETQRKQTTVILL</sequence>
<dbReference type="Pfam" id="PF10324">
    <property type="entry name" value="7TM_GPCR_Srw"/>
    <property type="match status" value="2"/>
</dbReference>
<feature type="domain" description="G-protein coupled receptors family 1 profile" evidence="7">
    <location>
        <begin position="1"/>
        <end position="275"/>
    </location>
</feature>
<feature type="transmembrane region" description="Helical" evidence="6">
    <location>
        <begin position="555"/>
        <end position="576"/>
    </location>
</feature>
<keyword evidence="2 6" id="KW-0812">Transmembrane</keyword>
<name>A0A2G5T9E9_9PELO</name>
<dbReference type="PROSITE" id="PS50262">
    <property type="entry name" value="G_PROTEIN_RECEP_F1_2"/>
    <property type="match status" value="2"/>
</dbReference>
<proteinExistence type="predicted"/>
<dbReference type="SUPFAM" id="SSF81321">
    <property type="entry name" value="Family A G protein-coupled receptor-like"/>
    <property type="match status" value="2"/>
</dbReference>
<feature type="transmembrane region" description="Helical" evidence="6">
    <location>
        <begin position="66"/>
        <end position="86"/>
    </location>
</feature>